<accession>A0ABT2PVZ4</accession>
<gene>
    <name evidence="2" type="ORF">N7603_05625</name>
</gene>
<feature type="transmembrane region" description="Helical" evidence="1">
    <location>
        <begin position="236"/>
        <end position="262"/>
    </location>
</feature>
<protein>
    <recommendedName>
        <fullName evidence="4">DUF975 family protein</fullName>
    </recommendedName>
</protein>
<proteinExistence type="predicted"/>
<reference evidence="3" key="1">
    <citation type="submission" date="2023-07" db="EMBL/GenBank/DDBJ databases">
        <title>Novel Mycoplasma species identified in domestic and wild animals.</title>
        <authorList>
            <person name="Volokhov D.V."/>
            <person name="Furtak V.A."/>
            <person name="Zagorodnyaya T.A."/>
        </authorList>
    </citation>
    <scope>NUCLEOTIDE SEQUENCE [LARGE SCALE GENOMIC DNA]</scope>
    <source>
        <strain evidence="3">92-19</strain>
    </source>
</reference>
<evidence type="ECO:0000313" key="2">
    <source>
        <dbReference type="EMBL" id="MCU0105131.1"/>
    </source>
</evidence>
<comment type="caution">
    <text evidence="2">The sequence shown here is derived from an EMBL/GenBank/DDBJ whole genome shotgun (WGS) entry which is preliminary data.</text>
</comment>
<feature type="transmembrane region" description="Helical" evidence="1">
    <location>
        <begin position="210"/>
        <end position="230"/>
    </location>
</feature>
<keyword evidence="1" id="KW-1133">Transmembrane helix</keyword>
<dbReference type="EMBL" id="JAOEGN010000009">
    <property type="protein sequence ID" value="MCU0105131.1"/>
    <property type="molecule type" value="Genomic_DNA"/>
</dbReference>
<organism evidence="2 3">
    <name type="scientific">Paracholeplasma vituli</name>
    <dbReference type="NCBI Taxonomy" id="69473"/>
    <lineage>
        <taxon>Bacteria</taxon>
        <taxon>Bacillati</taxon>
        <taxon>Mycoplasmatota</taxon>
        <taxon>Mollicutes</taxon>
        <taxon>Acholeplasmatales</taxon>
        <taxon>Acholeplasmataceae</taxon>
        <taxon>Paracholeplasma</taxon>
    </lineage>
</organism>
<feature type="transmembrane region" description="Helical" evidence="1">
    <location>
        <begin position="33"/>
        <end position="56"/>
    </location>
</feature>
<evidence type="ECO:0000256" key="1">
    <source>
        <dbReference type="SAM" id="Phobius"/>
    </source>
</evidence>
<keyword evidence="3" id="KW-1185">Reference proteome</keyword>
<dbReference type="Proteomes" id="UP001209076">
    <property type="component" value="Unassembled WGS sequence"/>
</dbReference>
<feature type="transmembrane region" description="Helical" evidence="1">
    <location>
        <begin position="94"/>
        <end position="115"/>
    </location>
</feature>
<feature type="transmembrane region" description="Helical" evidence="1">
    <location>
        <begin position="167"/>
        <end position="189"/>
    </location>
</feature>
<keyword evidence="1" id="KW-0472">Membrane</keyword>
<name>A0ABT2PVZ4_9MOLU</name>
<feature type="transmembrane region" description="Helical" evidence="1">
    <location>
        <begin position="136"/>
        <end position="155"/>
    </location>
</feature>
<keyword evidence="1" id="KW-0812">Transmembrane</keyword>
<evidence type="ECO:0008006" key="4">
    <source>
        <dbReference type="Google" id="ProtNLM"/>
    </source>
</evidence>
<evidence type="ECO:0000313" key="3">
    <source>
        <dbReference type="Proteomes" id="UP001209076"/>
    </source>
</evidence>
<sequence length="286" mass="32906">MLYKKKVASQDFTSAQLPKNRIESILDICKSRFMTLLGLGLILGIFGLPMLVHLLLSNITVYEINLAYSLNQVTQAEASTQLFNAFTFRHAMNIPLLMLLGIGLSGVTRILRQLLWQEPIFIFHDFKLGVQSTGKYTLLMMGLFGIINLLFQMILRQPSLEQDTLFYISALMIALTALVFILLLGYYSWVQNSLYQLTFKALFKNSLMFAMRYFFKTIALFMVFLPWLLLLLPYPFGFMLVIGLLTIVILPVELLILLAFGLDIMDQTINQYHHPSIYRKGLWPHE</sequence>